<evidence type="ECO:0000313" key="1">
    <source>
        <dbReference type="Proteomes" id="UP000095283"/>
    </source>
</evidence>
<dbReference type="WBParaSite" id="Hba_20926">
    <property type="protein sequence ID" value="Hba_20926"/>
    <property type="gene ID" value="Hba_20926"/>
</dbReference>
<evidence type="ECO:0000313" key="2">
    <source>
        <dbReference type="WBParaSite" id="Hba_20926"/>
    </source>
</evidence>
<reference evidence="2" key="1">
    <citation type="submission" date="2016-11" db="UniProtKB">
        <authorList>
            <consortium name="WormBaseParasite"/>
        </authorList>
    </citation>
    <scope>IDENTIFICATION</scope>
</reference>
<organism evidence="1 2">
    <name type="scientific">Heterorhabditis bacteriophora</name>
    <name type="common">Entomopathogenic nematode worm</name>
    <dbReference type="NCBI Taxonomy" id="37862"/>
    <lineage>
        <taxon>Eukaryota</taxon>
        <taxon>Metazoa</taxon>
        <taxon>Ecdysozoa</taxon>
        <taxon>Nematoda</taxon>
        <taxon>Chromadorea</taxon>
        <taxon>Rhabditida</taxon>
        <taxon>Rhabditina</taxon>
        <taxon>Rhabditomorpha</taxon>
        <taxon>Strongyloidea</taxon>
        <taxon>Heterorhabditidae</taxon>
        <taxon>Heterorhabditis</taxon>
    </lineage>
</organism>
<accession>A0A1I7XTS2</accession>
<sequence>MFTSRPVKEIQLHNDNGVVVKGLIQMYIDTNVSGKRLLCAINGKLNRAKERNRESMLLMIEEDLTQTLLNSQEAETFEKSAVAVNANQLWKSRNGLSQSVGVSKKMDSKNSARSFTVQYSSNTCSISMVYYLRQVDKLDDKKKSQIRPQTNTSPLTSVLSLLILRSQAWRLNIRDEVVTKSKVLYITYFALKVHIIIRGGGIHMTIDKEVDMPI</sequence>
<dbReference type="Proteomes" id="UP000095283">
    <property type="component" value="Unplaced"/>
</dbReference>
<protein>
    <submittedName>
        <fullName evidence="2">Uncharacterized protein</fullName>
    </submittedName>
</protein>
<dbReference type="AlphaFoldDB" id="A0A1I7XTS2"/>
<keyword evidence="1" id="KW-1185">Reference proteome</keyword>
<name>A0A1I7XTS2_HETBA</name>
<proteinExistence type="predicted"/>